<dbReference type="Gene3D" id="1.10.287.470">
    <property type="entry name" value="Helix hairpin bin"/>
    <property type="match status" value="1"/>
</dbReference>
<dbReference type="NCBIfam" id="TIGR01730">
    <property type="entry name" value="RND_mfp"/>
    <property type="match status" value="1"/>
</dbReference>
<evidence type="ECO:0000259" key="3">
    <source>
        <dbReference type="Pfam" id="PF25973"/>
    </source>
</evidence>
<dbReference type="Pfam" id="PF25954">
    <property type="entry name" value="Beta-barrel_RND_2"/>
    <property type="match status" value="1"/>
</dbReference>
<organism evidence="4 5">
    <name type="scientific">Xanthomonas protegens</name>
    <dbReference type="NCBI Taxonomy" id="3380705"/>
    <lineage>
        <taxon>Bacteria</taxon>
        <taxon>Pseudomonadati</taxon>
        <taxon>Pseudomonadota</taxon>
        <taxon>Gammaproteobacteria</taxon>
        <taxon>Lysobacterales</taxon>
        <taxon>Lysobacteraceae</taxon>
        <taxon>Xanthomonas</taxon>
    </lineage>
</organism>
<dbReference type="RefSeq" id="WP_342073283.1">
    <property type="nucleotide sequence ID" value="NZ_JAQJCQ010000006.1"/>
</dbReference>
<feature type="domain" description="CusB-like beta-barrel" evidence="2">
    <location>
        <begin position="203"/>
        <end position="271"/>
    </location>
</feature>
<dbReference type="EMBL" id="JAQJCQ010000006">
    <property type="protein sequence ID" value="MEL4891686.1"/>
    <property type="molecule type" value="Genomic_DNA"/>
</dbReference>
<dbReference type="Pfam" id="PF25973">
    <property type="entry name" value="BSH_CzcB"/>
    <property type="match status" value="1"/>
</dbReference>
<dbReference type="PANTHER" id="PTHR30469:SF15">
    <property type="entry name" value="HLYD FAMILY OF SECRETION PROTEINS"/>
    <property type="match status" value="1"/>
</dbReference>
<protein>
    <submittedName>
        <fullName evidence="4">Efflux RND transporter periplasmic adaptor subunit</fullName>
    </submittedName>
</protein>
<keyword evidence="5" id="KW-1185">Reference proteome</keyword>
<evidence type="ECO:0000259" key="2">
    <source>
        <dbReference type="Pfam" id="PF25954"/>
    </source>
</evidence>
<dbReference type="Gene3D" id="2.40.420.20">
    <property type="match status" value="1"/>
</dbReference>
<reference evidence="4 5" key="1">
    <citation type="journal article" date="2024" name="FEMS Microbiol. Lett.">
        <title>Xanthomonas protegens sp. nov., a novel rice seed-associated bacterium, provides in vivo protection against X. oryzae pv. oryzae, the bacterial leaf blight pathogen.</title>
        <authorList>
            <person name="Rana R."/>
            <person name="Sharma A."/>
            <person name="Madhavan V.N."/>
            <person name="Korpole S."/>
            <person name="Sonti R.V."/>
            <person name="Patel H.K."/>
            <person name="Patil P.B."/>
        </authorList>
    </citation>
    <scope>NUCLEOTIDE SEQUENCE [LARGE SCALE GENOMIC DNA]</scope>
    <source>
        <strain evidence="4 5">PPL118</strain>
    </source>
</reference>
<dbReference type="Gene3D" id="2.40.30.170">
    <property type="match status" value="1"/>
</dbReference>
<comment type="similarity">
    <text evidence="1">Belongs to the membrane fusion protein (MFP) (TC 8.A.1) family.</text>
</comment>
<dbReference type="SUPFAM" id="SSF111369">
    <property type="entry name" value="HlyD-like secretion proteins"/>
    <property type="match status" value="1"/>
</dbReference>
<evidence type="ECO:0000256" key="1">
    <source>
        <dbReference type="ARBA" id="ARBA00009477"/>
    </source>
</evidence>
<dbReference type="Gene3D" id="2.40.50.100">
    <property type="match status" value="1"/>
</dbReference>
<dbReference type="InterPro" id="IPR058647">
    <property type="entry name" value="BSH_CzcB-like"/>
</dbReference>
<name>A0ABU9LAH8_9XANT</name>
<sequence>MNMRPMISAATLLGTGLALGLLFSGRPAKSAVTTNQITPPLMVSVIEPQRQALAESVSVVGSIRSRENVPVIPQLSGLQVQRVEAEVGDYVKAGQVLAVLDGKGMGISSNELRSDFERAQGDYERMRLLLPQQLVSVESFKQKQADFEGARARYDNARLSVSRTSVVAPAAGFVYRRAAEIGTLTSDSVPLFEIAKDGEMEMDASVPEAVVGRLRAGMNASIKLAGRAEATPGDIRLITPNVDSTTRSSEVRIRLHARDAVPVGTFAQARIDLAQVEGWTVPRTALQQDSLGSYVWRVDEKGFVSRLPITPTLQTVDQVMVSGSLAGTRIVAKAGPFLRERDKVLVADASR</sequence>
<dbReference type="InterPro" id="IPR006143">
    <property type="entry name" value="RND_pump_MFP"/>
</dbReference>
<proteinExistence type="inferred from homology"/>
<evidence type="ECO:0000313" key="5">
    <source>
        <dbReference type="Proteomes" id="UP001486626"/>
    </source>
</evidence>
<dbReference type="PANTHER" id="PTHR30469">
    <property type="entry name" value="MULTIDRUG RESISTANCE PROTEIN MDTA"/>
    <property type="match status" value="1"/>
</dbReference>
<evidence type="ECO:0000313" key="4">
    <source>
        <dbReference type="EMBL" id="MEL4891686.1"/>
    </source>
</evidence>
<gene>
    <name evidence="4" type="ORF">PIQ37_09640</name>
</gene>
<comment type="caution">
    <text evidence="4">The sequence shown here is derived from an EMBL/GenBank/DDBJ whole genome shotgun (WGS) entry which is preliminary data.</text>
</comment>
<feature type="domain" description="CzcB-like barrel-sandwich hybrid" evidence="3">
    <location>
        <begin position="70"/>
        <end position="195"/>
    </location>
</feature>
<accession>A0ABU9LAH8</accession>
<dbReference type="InterPro" id="IPR058792">
    <property type="entry name" value="Beta-barrel_RND_2"/>
</dbReference>
<dbReference type="Proteomes" id="UP001486626">
    <property type="component" value="Unassembled WGS sequence"/>
</dbReference>